<dbReference type="EMBL" id="CP108164">
    <property type="protein sequence ID" value="WTQ79260.1"/>
    <property type="molecule type" value="Genomic_DNA"/>
</dbReference>
<dbReference type="RefSeq" id="WP_405445037.1">
    <property type="nucleotide sequence ID" value="NZ_CP108164.1"/>
</dbReference>
<accession>A0ABZ1KF28</accession>
<sequence>MRQEARVVVQGARQRRVDAVVRHQAFVREGGPDVAVPGEDHGFDLAAYRVEDAQPPRAALVAQAQQVR</sequence>
<protein>
    <submittedName>
        <fullName evidence="1">Uncharacterized protein</fullName>
    </submittedName>
</protein>
<evidence type="ECO:0000313" key="2">
    <source>
        <dbReference type="Proteomes" id="UP001622557"/>
    </source>
</evidence>
<gene>
    <name evidence="1" type="ORF">OG350_02625</name>
</gene>
<dbReference type="GeneID" id="97279283"/>
<proteinExistence type="predicted"/>
<keyword evidence="2" id="KW-1185">Reference proteome</keyword>
<reference evidence="1 2" key="1">
    <citation type="submission" date="2022-10" db="EMBL/GenBank/DDBJ databases">
        <title>The complete genomes of actinobacterial strains from the NBC collection.</title>
        <authorList>
            <person name="Joergensen T.S."/>
            <person name="Alvarez Arevalo M."/>
            <person name="Sterndorff E.B."/>
            <person name="Faurdal D."/>
            <person name="Vuksanovic O."/>
            <person name="Mourched A.-S."/>
            <person name="Charusanti P."/>
            <person name="Shaw S."/>
            <person name="Blin K."/>
            <person name="Weber T."/>
        </authorList>
    </citation>
    <scope>NUCLEOTIDE SEQUENCE [LARGE SCALE GENOMIC DNA]</scope>
    <source>
        <strain evidence="1 2">NBC_00156</strain>
    </source>
</reference>
<name>A0ABZ1KF28_STRAH</name>
<organism evidence="1 2">
    <name type="scientific">Streptomyces achromogenes</name>
    <dbReference type="NCBI Taxonomy" id="67255"/>
    <lineage>
        <taxon>Bacteria</taxon>
        <taxon>Bacillati</taxon>
        <taxon>Actinomycetota</taxon>
        <taxon>Actinomycetes</taxon>
        <taxon>Kitasatosporales</taxon>
        <taxon>Streptomycetaceae</taxon>
        <taxon>Streptomyces</taxon>
    </lineage>
</organism>
<evidence type="ECO:0000313" key="1">
    <source>
        <dbReference type="EMBL" id="WTQ79260.1"/>
    </source>
</evidence>
<dbReference type="Proteomes" id="UP001622557">
    <property type="component" value="Chromosome"/>
</dbReference>